<evidence type="ECO:0000313" key="4">
    <source>
        <dbReference type="Proteomes" id="UP001270053"/>
    </source>
</evidence>
<dbReference type="Pfam" id="PF00144">
    <property type="entry name" value="Beta-lactamase"/>
    <property type="match status" value="1"/>
</dbReference>
<dbReference type="Gene3D" id="3.40.710.10">
    <property type="entry name" value="DD-peptidase/beta-lactamase superfamily"/>
    <property type="match status" value="1"/>
</dbReference>
<dbReference type="SUPFAM" id="SSF56601">
    <property type="entry name" value="beta-lactamase/transpeptidase-like"/>
    <property type="match status" value="1"/>
</dbReference>
<dbReference type="AlphaFoldDB" id="A0AAJ2SBS2"/>
<dbReference type="GO" id="GO:0016787">
    <property type="term" value="F:hydrolase activity"/>
    <property type="evidence" value="ECO:0007669"/>
    <property type="project" value="UniProtKB-KW"/>
</dbReference>
<gene>
    <name evidence="2" type="ORF">SGQ18_16640</name>
    <name evidence="3" type="ORF">SGQ44_15895</name>
</gene>
<dbReference type="Proteomes" id="UP001278738">
    <property type="component" value="Unassembled WGS sequence"/>
</dbReference>
<dbReference type="InterPro" id="IPR001466">
    <property type="entry name" value="Beta-lactam-related"/>
</dbReference>
<evidence type="ECO:0000313" key="3">
    <source>
        <dbReference type="EMBL" id="MDX6187247.1"/>
    </source>
</evidence>
<keyword evidence="5" id="KW-1185">Reference proteome</keyword>
<dbReference type="EMBL" id="JAWXVH010000011">
    <property type="protein sequence ID" value="MDX6187247.1"/>
    <property type="molecule type" value="Genomic_DNA"/>
</dbReference>
<evidence type="ECO:0000313" key="5">
    <source>
        <dbReference type="Proteomes" id="UP001278738"/>
    </source>
</evidence>
<dbReference type="RefSeq" id="WP_229974208.1">
    <property type="nucleotide sequence ID" value="NZ_CP087133.1"/>
</dbReference>
<dbReference type="PANTHER" id="PTHR46825">
    <property type="entry name" value="D-ALANYL-D-ALANINE-CARBOXYPEPTIDASE/ENDOPEPTIDASE AMPH"/>
    <property type="match status" value="1"/>
</dbReference>
<feature type="domain" description="Beta-lactamase-related" evidence="1">
    <location>
        <begin position="62"/>
        <end position="380"/>
    </location>
</feature>
<dbReference type="InterPro" id="IPR012338">
    <property type="entry name" value="Beta-lactam/transpept-like"/>
</dbReference>
<evidence type="ECO:0000259" key="1">
    <source>
        <dbReference type="Pfam" id="PF00144"/>
    </source>
</evidence>
<accession>A0AAJ2SBS2</accession>
<proteinExistence type="predicted"/>
<sequence>MIVNTKNSALIIIFLFFCTQVCSVYGQNSKKYSKEIQSKIKEVENHLSSWVQLENNPQNWTLEQRMKFYHANGVSIAVIKNYKIEWAKGYGWADSLEQKPVTTQTLFQAGSNSKSLNAIGVLKLVQEGKLNLNADINDYLKTWKFPYDSLSRGKKITIANLLSHTAGLTVHGFNGYEKGEAIPTIIQTLNGEKPANSEAVRSAYEPSLKYEYSGGGTTISQLIIEDVTGKPYHEYMWKNILQPLGMTNSSYEQPPSKETLKLAATGYYNDGKAVKGKYHIYPEQAAAGLWTNPTDLAKYVIETQLSLQGKSQKVLSKEMTITRLTPYIDTKSALGVFIINKNGVKNFEHGGVDEGFVSQYIGTLEGGNGVVVMTNTYNTALFDEIIRSVASVYHWKNAYTPEIRKEIYIKDEDLQPYLGKYGSGNYIWSVNKKDDGIYLSITNNDYWGNCIWKMHFTNDDDFFVIEKDSQLNFIRDKSGKITALKWSGDILNKVKE</sequence>
<evidence type="ECO:0000313" key="2">
    <source>
        <dbReference type="EMBL" id="MDX6183792.1"/>
    </source>
</evidence>
<reference evidence="3 5" key="1">
    <citation type="submission" date="2023-11" db="EMBL/GenBank/DDBJ databases">
        <title>Unpublished Manusciprt.</title>
        <authorList>
            <person name="Saticioglu I.B."/>
            <person name="Ay H."/>
            <person name="Ajmi N."/>
            <person name="Altun S."/>
            <person name="Duman M."/>
        </authorList>
    </citation>
    <scope>NUCLEOTIDE SEQUENCE</scope>
    <source>
        <strain evidence="2 5">Fl-33</strain>
        <strain evidence="3">Fl-77</strain>
    </source>
</reference>
<dbReference type="EMBL" id="JAWXVG010000010">
    <property type="protein sequence ID" value="MDX6183792.1"/>
    <property type="molecule type" value="Genomic_DNA"/>
</dbReference>
<dbReference type="PANTHER" id="PTHR46825:SF12">
    <property type="entry name" value="PENICILLIN-BINDING PROTEIN 4"/>
    <property type="match status" value="1"/>
</dbReference>
<dbReference type="InterPro" id="IPR050491">
    <property type="entry name" value="AmpC-like"/>
</dbReference>
<organism evidence="3 4">
    <name type="scientific">Flavobacterium flavipigmentatum</name>
    <dbReference type="NCBI Taxonomy" id="2893884"/>
    <lineage>
        <taxon>Bacteria</taxon>
        <taxon>Pseudomonadati</taxon>
        <taxon>Bacteroidota</taxon>
        <taxon>Flavobacteriia</taxon>
        <taxon>Flavobacteriales</taxon>
        <taxon>Flavobacteriaceae</taxon>
        <taxon>Flavobacterium</taxon>
    </lineage>
</organism>
<dbReference type="Proteomes" id="UP001270053">
    <property type="component" value="Unassembled WGS sequence"/>
</dbReference>
<dbReference type="EC" id="3.1.1.103" evidence="3"/>
<name>A0AAJ2SBS2_9FLAO</name>
<protein>
    <submittedName>
        <fullName evidence="3">Serine hydrolase domain-containing protein</fullName>
        <ecNumber evidence="3">3.1.1.103</ecNumber>
    </submittedName>
</protein>
<comment type="caution">
    <text evidence="3">The sequence shown here is derived from an EMBL/GenBank/DDBJ whole genome shotgun (WGS) entry which is preliminary data.</text>
</comment>
<keyword evidence="3" id="KW-0378">Hydrolase</keyword>